<feature type="domain" description="DUF6538" evidence="1">
    <location>
        <begin position="23"/>
        <end position="75"/>
    </location>
</feature>
<gene>
    <name evidence="2" type="ORF">SMN_0979</name>
</gene>
<evidence type="ECO:0000313" key="3">
    <source>
        <dbReference type="Proteomes" id="UP000323483"/>
    </source>
</evidence>
<dbReference type="EMBL" id="CP042966">
    <property type="protein sequence ID" value="QEH05753.1"/>
    <property type="molecule type" value="Genomic_DNA"/>
</dbReference>
<accession>A0ABX5YZG0</accession>
<name>A0ABX5YZG0_SULMU</name>
<reference evidence="2" key="1">
    <citation type="submission" date="2019-08" db="EMBL/GenBank/DDBJ databases">
        <title>Organohalide respiration in Sulfurospirillum species is regulated by a two-component system as unraveled by comparative genomics, and transcriptomics, and regulator binding studies.</title>
        <authorList>
            <person name="Goris T."/>
            <person name="Esken J."/>
            <person name="Gadkari J."/>
            <person name="Bischler T."/>
            <person name="Foerstner K."/>
            <person name="Sharma C.M."/>
            <person name="Diekert G."/>
            <person name="Schubert T."/>
        </authorList>
    </citation>
    <scope>NUCLEOTIDE SEQUENCE [LARGE SCALE GENOMIC DNA]</scope>
    <source>
        <strain evidence="2">N</strain>
    </source>
</reference>
<protein>
    <submittedName>
        <fullName evidence="2">Recombinase-like protein</fullName>
    </submittedName>
</protein>
<sequence length="219" mass="26047">MLLYFVIVFNHSNLKKSLNMKNIYLRKNIFYYRKSIPKNLKKFFQNKVLYIRTLSTKSKTLALKYAKILNQKFNAIKEVYFMSFDINLIHQLVEEFHNTLLEDTEKDLYSIKNPEDTLFALGLEDNIKQLQNEYEDGIYDKNEIQTILNKISYKPNNDEINEIGKILLSSKINHLKTINNKIDNSYYNKPKPIIKKVVAGIETNKPYRNVKSTFERFKK</sequence>
<dbReference type="Pfam" id="PF20172">
    <property type="entry name" value="DUF6538"/>
    <property type="match status" value="1"/>
</dbReference>
<proteinExistence type="predicted"/>
<dbReference type="InterPro" id="IPR046668">
    <property type="entry name" value="DUF6538"/>
</dbReference>
<evidence type="ECO:0000259" key="1">
    <source>
        <dbReference type="Pfam" id="PF20172"/>
    </source>
</evidence>
<dbReference type="Proteomes" id="UP000323483">
    <property type="component" value="Chromosome"/>
</dbReference>
<keyword evidence="3" id="KW-1185">Reference proteome</keyword>
<evidence type="ECO:0000313" key="2">
    <source>
        <dbReference type="EMBL" id="QEH05753.1"/>
    </source>
</evidence>
<organism evidence="2 3">
    <name type="scientific">Sulfurospirillum multivorans</name>
    <name type="common">Dehalospirillum multivorans</name>
    <dbReference type="NCBI Taxonomy" id="66821"/>
    <lineage>
        <taxon>Bacteria</taxon>
        <taxon>Pseudomonadati</taxon>
        <taxon>Campylobacterota</taxon>
        <taxon>Epsilonproteobacteria</taxon>
        <taxon>Campylobacterales</taxon>
        <taxon>Sulfurospirillaceae</taxon>
        <taxon>Sulfurospirillum</taxon>
    </lineage>
</organism>